<name>A0ABS6G2X6_9FIRM</name>
<dbReference type="NCBIfam" id="NF040728">
    <property type="entry name" value="MerB_rel_SaoL"/>
    <property type="match status" value="1"/>
</dbReference>
<keyword evidence="1" id="KW-0456">Lyase</keyword>
<dbReference type="EMBL" id="JAHLQK010000002">
    <property type="protein sequence ID" value="MBU5676003.1"/>
    <property type="molecule type" value="Genomic_DNA"/>
</dbReference>
<dbReference type="Pfam" id="PF03243">
    <property type="entry name" value="MerB"/>
    <property type="match status" value="1"/>
</dbReference>
<protein>
    <submittedName>
        <fullName evidence="1">Alkylmercury lyase family protein</fullName>
    </submittedName>
</protein>
<evidence type="ECO:0000313" key="2">
    <source>
        <dbReference type="Proteomes" id="UP000779508"/>
    </source>
</evidence>
<evidence type="ECO:0000313" key="1">
    <source>
        <dbReference type="EMBL" id="MBU5676003.1"/>
    </source>
</evidence>
<reference evidence="1 2" key="1">
    <citation type="submission" date="2021-06" db="EMBL/GenBank/DDBJ databases">
        <authorList>
            <person name="Sun Q."/>
            <person name="Li D."/>
        </authorList>
    </citation>
    <scope>NUCLEOTIDE SEQUENCE [LARGE SCALE GENOMIC DNA]</scope>
    <source>
        <strain evidence="1 2">MSJ-5</strain>
    </source>
</reference>
<organism evidence="1 2">
    <name type="scientific">Alkaliphilus flagellatus</name>
    <dbReference type="NCBI Taxonomy" id="2841507"/>
    <lineage>
        <taxon>Bacteria</taxon>
        <taxon>Bacillati</taxon>
        <taxon>Bacillota</taxon>
        <taxon>Clostridia</taxon>
        <taxon>Peptostreptococcales</taxon>
        <taxon>Natronincolaceae</taxon>
        <taxon>Alkaliphilus</taxon>
    </lineage>
</organism>
<dbReference type="InterPro" id="IPR004927">
    <property type="entry name" value="MerB"/>
</dbReference>
<accession>A0ABS6G2X6</accession>
<dbReference type="GO" id="GO:0016829">
    <property type="term" value="F:lyase activity"/>
    <property type="evidence" value="ECO:0007669"/>
    <property type="project" value="UniProtKB-KW"/>
</dbReference>
<dbReference type="Proteomes" id="UP000779508">
    <property type="component" value="Unassembled WGS sequence"/>
</dbReference>
<sequence>MEENIQFEYYSTEKLMIESIDQRLNQTEKKTRRFLMNYTIDKDKPFNLVRITEDIVRNIGTSEDKFNNLINSLINKRAIVVDKDKNVNFIYPVSALPTNHKVTLSDGRSFYAMCAIDAIGTAFTFKQDINIDSKCSQCGESIYIQIKDGRLLSYIPEDACILHVDLNKHKNWSGDC</sequence>
<comment type="caution">
    <text evidence="1">The sequence shown here is derived from an EMBL/GenBank/DDBJ whole genome shotgun (WGS) entry which is preliminary data.</text>
</comment>
<keyword evidence="2" id="KW-1185">Reference proteome</keyword>
<proteinExistence type="predicted"/>
<gene>
    <name evidence="1" type="ORF">KQI88_06210</name>
</gene>